<dbReference type="EC" id="1.7.1.17" evidence="6"/>
<keyword evidence="2 6" id="KW-0288">FMN</keyword>
<dbReference type="AlphaFoldDB" id="A0A1M4WFY2"/>
<evidence type="ECO:0000256" key="4">
    <source>
        <dbReference type="ARBA" id="ARBA00023027"/>
    </source>
</evidence>
<dbReference type="InterPro" id="IPR003680">
    <property type="entry name" value="Flavodoxin_fold"/>
</dbReference>
<sequence length="219" mass="24868">MSTVLFIKANNRSVKESISLKLYHSFLESYQETHPHDRIIELDLFKQELPYLDANLADGLTKVKFGIELNEDELKAIRIADQYLDQFLEADKVVIAFPLWNMTIPAVLHTYLDYLNRAGKTFQYQSPKAIKDKNDPFAAATGLIPDKKIALLNARGGCYSKEPFAKLEMGVNYVKNNLGFYGVKNIETVIIEGHHQFPDQAEEIIKTGLEKAKIVAKSF</sequence>
<dbReference type="EC" id="1.6.5.-" evidence="6"/>
<comment type="function">
    <text evidence="6">Quinone reductase that provides resistance to thiol-specific stress caused by electrophilic quinones.</text>
</comment>
<dbReference type="RefSeq" id="WP_073154287.1">
    <property type="nucleotide sequence ID" value="NZ_FQVL01000003.1"/>
</dbReference>
<accession>A0A1M4WFY2</accession>
<dbReference type="Gene3D" id="3.40.50.360">
    <property type="match status" value="1"/>
</dbReference>
<comment type="catalytic activity">
    <reaction evidence="6">
        <text>2 a quinone + NADH + H(+) = 2 a 1,4-benzosemiquinone + NAD(+)</text>
        <dbReference type="Rhea" id="RHEA:65952"/>
        <dbReference type="ChEBI" id="CHEBI:15378"/>
        <dbReference type="ChEBI" id="CHEBI:57540"/>
        <dbReference type="ChEBI" id="CHEBI:57945"/>
        <dbReference type="ChEBI" id="CHEBI:132124"/>
        <dbReference type="ChEBI" id="CHEBI:134225"/>
    </reaction>
</comment>
<organism evidence="8 9">
    <name type="scientific">Seinonella peptonophila</name>
    <dbReference type="NCBI Taxonomy" id="112248"/>
    <lineage>
        <taxon>Bacteria</taxon>
        <taxon>Bacillati</taxon>
        <taxon>Bacillota</taxon>
        <taxon>Bacilli</taxon>
        <taxon>Bacillales</taxon>
        <taxon>Thermoactinomycetaceae</taxon>
        <taxon>Seinonella</taxon>
    </lineage>
</organism>
<comment type="subunit">
    <text evidence="6">Homodimer.</text>
</comment>
<feature type="domain" description="Flavodoxin-like fold" evidence="7">
    <location>
        <begin position="3"/>
        <end position="212"/>
    </location>
</feature>
<dbReference type="EMBL" id="FQVL01000003">
    <property type="protein sequence ID" value="SHE79973.1"/>
    <property type="molecule type" value="Genomic_DNA"/>
</dbReference>
<gene>
    <name evidence="6" type="primary">azoR</name>
    <name evidence="8" type="ORF">SAMN05444392_103198</name>
</gene>
<protein>
    <recommendedName>
        <fullName evidence="6">FMN dependent NADH:quinone oxidoreductase</fullName>
        <ecNumber evidence="6">1.6.5.-</ecNumber>
    </recommendedName>
    <alternativeName>
        <fullName evidence="6">Azo-dye reductase</fullName>
    </alternativeName>
    <alternativeName>
        <fullName evidence="6">FMN-dependent NADH-azo compound oxidoreductase</fullName>
    </alternativeName>
    <alternativeName>
        <fullName evidence="6">FMN-dependent NADH-azoreductase</fullName>
        <ecNumber evidence="6">1.7.1.17</ecNumber>
    </alternativeName>
</protein>
<comment type="function">
    <text evidence="6">Also exhibits azoreductase activity. Catalyzes the reductive cleavage of the azo bond in aromatic azo compounds to the corresponding amines.</text>
</comment>
<keyword evidence="3 6" id="KW-0560">Oxidoreductase</keyword>
<dbReference type="GO" id="GO:0016655">
    <property type="term" value="F:oxidoreductase activity, acting on NAD(P)H, quinone or similar compound as acceptor"/>
    <property type="evidence" value="ECO:0007669"/>
    <property type="project" value="InterPro"/>
</dbReference>
<evidence type="ECO:0000259" key="7">
    <source>
        <dbReference type="Pfam" id="PF02525"/>
    </source>
</evidence>
<proteinExistence type="inferred from homology"/>
<comment type="caution">
    <text evidence="6">Lacks conserved residue(s) required for the propagation of feature annotation.</text>
</comment>
<keyword evidence="4 6" id="KW-0520">NAD</keyword>
<keyword evidence="9" id="KW-1185">Reference proteome</keyword>
<comment type="similarity">
    <text evidence="6">Belongs to the azoreductase type 1 family.</text>
</comment>
<dbReference type="Proteomes" id="UP000184476">
    <property type="component" value="Unassembled WGS sequence"/>
</dbReference>
<evidence type="ECO:0000256" key="6">
    <source>
        <dbReference type="HAMAP-Rule" id="MF_01216"/>
    </source>
</evidence>
<dbReference type="InterPro" id="IPR023048">
    <property type="entry name" value="NADH:quinone_OxRdtase_FMN_depd"/>
</dbReference>
<dbReference type="PANTHER" id="PTHR43741:SF4">
    <property type="entry name" value="FMN-DEPENDENT NADH:QUINONE OXIDOREDUCTASE"/>
    <property type="match status" value="1"/>
</dbReference>
<keyword evidence="1 6" id="KW-0285">Flavoprotein</keyword>
<dbReference type="GO" id="GO:0016652">
    <property type="term" value="F:oxidoreductase activity, acting on NAD(P)H as acceptor"/>
    <property type="evidence" value="ECO:0007669"/>
    <property type="project" value="UniProtKB-UniRule"/>
</dbReference>
<evidence type="ECO:0000256" key="2">
    <source>
        <dbReference type="ARBA" id="ARBA00022643"/>
    </source>
</evidence>
<reference evidence="8 9" key="1">
    <citation type="submission" date="2016-11" db="EMBL/GenBank/DDBJ databases">
        <authorList>
            <person name="Jaros S."/>
            <person name="Januszkiewicz K."/>
            <person name="Wedrychowicz H."/>
        </authorList>
    </citation>
    <scope>NUCLEOTIDE SEQUENCE [LARGE SCALE GENOMIC DNA]</scope>
    <source>
        <strain evidence="8 9">DSM 44666</strain>
    </source>
</reference>
<dbReference type="SUPFAM" id="SSF52218">
    <property type="entry name" value="Flavoproteins"/>
    <property type="match status" value="1"/>
</dbReference>
<comment type="catalytic activity">
    <reaction evidence="5">
        <text>N,N-dimethyl-1,4-phenylenediamine + anthranilate + 2 NAD(+) = 2-(4-dimethylaminophenyl)diazenylbenzoate + 2 NADH + 2 H(+)</text>
        <dbReference type="Rhea" id="RHEA:55872"/>
        <dbReference type="ChEBI" id="CHEBI:15378"/>
        <dbReference type="ChEBI" id="CHEBI:15783"/>
        <dbReference type="ChEBI" id="CHEBI:16567"/>
        <dbReference type="ChEBI" id="CHEBI:57540"/>
        <dbReference type="ChEBI" id="CHEBI:57945"/>
        <dbReference type="ChEBI" id="CHEBI:71579"/>
        <dbReference type="EC" id="1.7.1.17"/>
    </reaction>
    <physiologicalReaction direction="right-to-left" evidence="5">
        <dbReference type="Rhea" id="RHEA:55874"/>
    </physiologicalReaction>
</comment>
<dbReference type="GO" id="GO:0009055">
    <property type="term" value="F:electron transfer activity"/>
    <property type="evidence" value="ECO:0007669"/>
    <property type="project" value="UniProtKB-UniRule"/>
</dbReference>
<dbReference type="GO" id="GO:0010181">
    <property type="term" value="F:FMN binding"/>
    <property type="evidence" value="ECO:0007669"/>
    <property type="project" value="UniProtKB-UniRule"/>
</dbReference>
<evidence type="ECO:0000256" key="5">
    <source>
        <dbReference type="ARBA" id="ARBA00048542"/>
    </source>
</evidence>
<dbReference type="PANTHER" id="PTHR43741">
    <property type="entry name" value="FMN-DEPENDENT NADH-AZOREDUCTASE 1"/>
    <property type="match status" value="1"/>
</dbReference>
<dbReference type="OrthoDB" id="9805013at2"/>
<dbReference type="NCBIfam" id="NF010075">
    <property type="entry name" value="PRK13556.1"/>
    <property type="match status" value="1"/>
</dbReference>
<name>A0A1M4WFY2_9BACL</name>
<evidence type="ECO:0000256" key="1">
    <source>
        <dbReference type="ARBA" id="ARBA00022630"/>
    </source>
</evidence>
<dbReference type="InterPro" id="IPR029039">
    <property type="entry name" value="Flavoprotein-like_sf"/>
</dbReference>
<dbReference type="InterPro" id="IPR050104">
    <property type="entry name" value="FMN-dep_NADH:Q_OxRdtase_AzoR1"/>
</dbReference>
<dbReference type="Pfam" id="PF02525">
    <property type="entry name" value="Flavodoxin_2"/>
    <property type="match status" value="1"/>
</dbReference>
<dbReference type="HAMAP" id="MF_01216">
    <property type="entry name" value="Azoreductase_type1"/>
    <property type="match status" value="1"/>
</dbReference>
<comment type="cofactor">
    <cofactor evidence="6">
        <name>FMN</name>
        <dbReference type="ChEBI" id="CHEBI:58210"/>
    </cofactor>
    <text evidence="6">Binds 1 FMN per subunit.</text>
</comment>
<evidence type="ECO:0000313" key="8">
    <source>
        <dbReference type="EMBL" id="SHE79973.1"/>
    </source>
</evidence>
<evidence type="ECO:0000313" key="9">
    <source>
        <dbReference type="Proteomes" id="UP000184476"/>
    </source>
</evidence>
<evidence type="ECO:0000256" key="3">
    <source>
        <dbReference type="ARBA" id="ARBA00023002"/>
    </source>
</evidence>
<feature type="binding site" evidence="6">
    <location>
        <begin position="17"/>
        <end position="19"/>
    </location>
    <ligand>
        <name>FMN</name>
        <dbReference type="ChEBI" id="CHEBI:58210"/>
    </ligand>
</feature>